<feature type="transmembrane region" description="Helical" evidence="6">
    <location>
        <begin position="288"/>
        <end position="307"/>
    </location>
</feature>
<dbReference type="PANTHER" id="PTHR43124:SF3">
    <property type="entry name" value="CHLORAMPHENICOL EFFLUX PUMP RV0191"/>
    <property type="match status" value="1"/>
</dbReference>
<feature type="transmembrane region" description="Helical" evidence="6">
    <location>
        <begin position="254"/>
        <end position="276"/>
    </location>
</feature>
<dbReference type="EMBL" id="RCZM01000001">
    <property type="protein sequence ID" value="TPG19559.1"/>
    <property type="molecule type" value="Genomic_DNA"/>
</dbReference>
<feature type="domain" description="Major facilitator superfamily (MFS) profile" evidence="7">
    <location>
        <begin position="57"/>
        <end position="436"/>
    </location>
</feature>
<dbReference type="InterPro" id="IPR036259">
    <property type="entry name" value="MFS_trans_sf"/>
</dbReference>
<protein>
    <submittedName>
        <fullName evidence="8">MFS transporter</fullName>
    </submittedName>
</protein>
<dbReference type="Gene3D" id="1.20.1250.20">
    <property type="entry name" value="MFS general substrate transporter like domains"/>
    <property type="match status" value="2"/>
</dbReference>
<evidence type="ECO:0000313" key="8">
    <source>
        <dbReference type="EMBL" id="TPG19559.1"/>
    </source>
</evidence>
<name>A0A502D581_9MICO</name>
<feature type="transmembrane region" description="Helical" evidence="6">
    <location>
        <begin position="211"/>
        <end position="233"/>
    </location>
</feature>
<dbReference type="PROSITE" id="PS50850">
    <property type="entry name" value="MFS"/>
    <property type="match status" value="1"/>
</dbReference>
<keyword evidence="4 6" id="KW-1133">Transmembrane helix</keyword>
<evidence type="ECO:0000256" key="2">
    <source>
        <dbReference type="ARBA" id="ARBA00022475"/>
    </source>
</evidence>
<keyword evidence="2" id="KW-1003">Cell membrane</keyword>
<feature type="transmembrane region" description="Helical" evidence="6">
    <location>
        <begin position="319"/>
        <end position="337"/>
    </location>
</feature>
<dbReference type="GO" id="GO:0005886">
    <property type="term" value="C:plasma membrane"/>
    <property type="evidence" value="ECO:0007669"/>
    <property type="project" value="UniProtKB-SubCell"/>
</dbReference>
<feature type="transmembrane region" description="Helical" evidence="6">
    <location>
        <begin position="343"/>
        <end position="363"/>
    </location>
</feature>
<feature type="transmembrane region" description="Helical" evidence="6">
    <location>
        <begin position="99"/>
        <end position="116"/>
    </location>
</feature>
<dbReference type="GO" id="GO:0022857">
    <property type="term" value="F:transmembrane transporter activity"/>
    <property type="evidence" value="ECO:0007669"/>
    <property type="project" value="InterPro"/>
</dbReference>
<dbReference type="CDD" id="cd17324">
    <property type="entry name" value="MFS_NepI_like"/>
    <property type="match status" value="1"/>
</dbReference>
<dbReference type="InterPro" id="IPR050189">
    <property type="entry name" value="MFS_Efflux_Transporters"/>
</dbReference>
<dbReference type="Proteomes" id="UP000317722">
    <property type="component" value="Unassembled WGS sequence"/>
</dbReference>
<feature type="transmembrane region" description="Helical" evidence="6">
    <location>
        <begin position="384"/>
        <end position="407"/>
    </location>
</feature>
<keyword evidence="9" id="KW-1185">Reference proteome</keyword>
<feature type="transmembrane region" description="Helical" evidence="6">
    <location>
        <begin position="180"/>
        <end position="199"/>
    </location>
</feature>
<dbReference type="InterPro" id="IPR020846">
    <property type="entry name" value="MFS_dom"/>
</dbReference>
<reference evidence="8 9" key="1">
    <citation type="journal article" date="2019" name="Environ. Microbiol.">
        <title>Species interactions and distinct microbial communities in high Arctic permafrost affected cryosols are associated with the CH4 and CO2 gas fluxes.</title>
        <authorList>
            <person name="Altshuler I."/>
            <person name="Hamel J."/>
            <person name="Turney S."/>
            <person name="Magnuson E."/>
            <person name="Levesque R."/>
            <person name="Greer C."/>
            <person name="Whyte L.G."/>
        </authorList>
    </citation>
    <scope>NUCLEOTIDE SEQUENCE [LARGE SCALE GENOMIC DNA]</scope>
    <source>
        <strain evidence="8 9">S9.3A</strain>
    </source>
</reference>
<proteinExistence type="predicted"/>
<feature type="transmembrane region" description="Helical" evidence="6">
    <location>
        <begin position="123"/>
        <end position="146"/>
    </location>
</feature>
<evidence type="ECO:0000256" key="1">
    <source>
        <dbReference type="ARBA" id="ARBA00004651"/>
    </source>
</evidence>
<evidence type="ECO:0000256" key="5">
    <source>
        <dbReference type="ARBA" id="ARBA00023136"/>
    </source>
</evidence>
<feature type="transmembrane region" description="Helical" evidence="6">
    <location>
        <begin position="56"/>
        <end position="79"/>
    </location>
</feature>
<dbReference type="PANTHER" id="PTHR43124">
    <property type="entry name" value="PURINE EFFLUX PUMP PBUE"/>
    <property type="match status" value="1"/>
</dbReference>
<sequence>MLCLDGWATGTQPAAVGAPWGNDRPTSFRCTAVTDATLSAQTELDEPTVRPAHVNLALLALAVGGFAIGTTEFVTMGLLPEVADGVGIDIPTAGHIVSAYAAGVVVGAPILATLGARLPRKQLLLWLMGAFAVANVLSALANGYGLLMGARFLSGLPHGAYFGVGSLVAASMVPAHRRTWAVSMMITGLTVANIVGVPVTTRIGQSYGWQWPYAAVGVIALLTVLAVWRWVPFCPPDGGLSLRSELSALKRPQVWLALGIGTVGFGGMFATFSYISPTMTELGGFGRATIPLILALYGVGMTIGAVLSGTVSRIGMIRGITVLLVAIAVMLFLFGPAVQAAKWSALVAVFVLGLLPSALVPMLQTRLMDVAHEGQALAAALNHSTLNLANALGAWLGSIVLSAGLGYEWPSRVGGFLAVAGIGIALWSALLQRSTQRSARRMA</sequence>
<dbReference type="SUPFAM" id="SSF103473">
    <property type="entry name" value="MFS general substrate transporter"/>
    <property type="match status" value="1"/>
</dbReference>
<comment type="caution">
    <text evidence="8">The sequence shown here is derived from an EMBL/GenBank/DDBJ whole genome shotgun (WGS) entry which is preliminary data.</text>
</comment>
<evidence type="ECO:0000256" key="6">
    <source>
        <dbReference type="SAM" id="Phobius"/>
    </source>
</evidence>
<dbReference type="AlphaFoldDB" id="A0A502D581"/>
<keyword evidence="3 6" id="KW-0812">Transmembrane</keyword>
<accession>A0A502D581</accession>
<dbReference type="InterPro" id="IPR011701">
    <property type="entry name" value="MFS"/>
</dbReference>
<comment type="subcellular location">
    <subcellularLocation>
        <location evidence="1">Cell membrane</location>
        <topology evidence="1">Multi-pass membrane protein</topology>
    </subcellularLocation>
</comment>
<feature type="transmembrane region" description="Helical" evidence="6">
    <location>
        <begin position="152"/>
        <end position="173"/>
    </location>
</feature>
<feature type="transmembrane region" description="Helical" evidence="6">
    <location>
        <begin position="413"/>
        <end position="431"/>
    </location>
</feature>
<organism evidence="8 9">
    <name type="scientific">Pedococcus bigeumensis</name>
    <dbReference type="NCBI Taxonomy" id="433644"/>
    <lineage>
        <taxon>Bacteria</taxon>
        <taxon>Bacillati</taxon>
        <taxon>Actinomycetota</taxon>
        <taxon>Actinomycetes</taxon>
        <taxon>Micrococcales</taxon>
        <taxon>Intrasporangiaceae</taxon>
        <taxon>Pedococcus</taxon>
    </lineage>
</organism>
<evidence type="ECO:0000313" key="9">
    <source>
        <dbReference type="Proteomes" id="UP000317722"/>
    </source>
</evidence>
<gene>
    <name evidence="8" type="ORF">EAH86_03620</name>
</gene>
<evidence type="ECO:0000256" key="4">
    <source>
        <dbReference type="ARBA" id="ARBA00022989"/>
    </source>
</evidence>
<evidence type="ECO:0000259" key="7">
    <source>
        <dbReference type="PROSITE" id="PS50850"/>
    </source>
</evidence>
<dbReference type="Pfam" id="PF07690">
    <property type="entry name" value="MFS_1"/>
    <property type="match status" value="1"/>
</dbReference>
<evidence type="ECO:0000256" key="3">
    <source>
        <dbReference type="ARBA" id="ARBA00022692"/>
    </source>
</evidence>
<keyword evidence="5 6" id="KW-0472">Membrane</keyword>
<dbReference type="OrthoDB" id="9814237at2"/>